<sequence>MKKRKLKQIMKNNLKELRNCAFIEIIWNIILWIPRQIFRLLKNIL</sequence>
<evidence type="ECO:0000256" key="1">
    <source>
        <dbReference type="SAM" id="Phobius"/>
    </source>
</evidence>
<keyword evidence="1" id="KW-0812">Transmembrane</keyword>
<dbReference type="AlphaFoldDB" id="A0AAJ4ZW02"/>
<protein>
    <submittedName>
        <fullName evidence="2">Uncharacterized protein</fullName>
    </submittedName>
</protein>
<reference evidence="2 3" key="1">
    <citation type="submission" date="2018-06" db="EMBL/GenBank/DDBJ databases">
        <authorList>
            <consortium name="Pathogen Informatics"/>
            <person name="Doyle S."/>
        </authorList>
    </citation>
    <scope>NUCLEOTIDE SEQUENCE [LARGE SCALE GENOMIC DNA]</scope>
    <source>
        <strain evidence="2 3">NCTC10338</strain>
    </source>
</reference>
<comment type="caution">
    <text evidence="2">The sequence shown here is derived from an EMBL/GenBank/DDBJ whole genome shotgun (WGS) entry which is preliminary data.</text>
</comment>
<evidence type="ECO:0000313" key="2">
    <source>
        <dbReference type="EMBL" id="SUV17216.1"/>
    </source>
</evidence>
<proteinExistence type="predicted"/>
<gene>
    <name evidence="2" type="ORF">NCTC10338_02308</name>
</gene>
<accession>A0AAJ4ZW02</accession>
<evidence type="ECO:0000313" key="3">
    <source>
        <dbReference type="Proteomes" id="UP000255295"/>
    </source>
</evidence>
<dbReference type="Proteomes" id="UP000255295">
    <property type="component" value="Unassembled WGS sequence"/>
</dbReference>
<keyword evidence="1" id="KW-0472">Membrane</keyword>
<name>A0AAJ4ZW02_LYSSH</name>
<feature type="transmembrane region" description="Helical" evidence="1">
    <location>
        <begin position="21"/>
        <end position="38"/>
    </location>
</feature>
<organism evidence="2 3">
    <name type="scientific">Lysinibacillus sphaericus</name>
    <name type="common">Bacillus sphaericus</name>
    <dbReference type="NCBI Taxonomy" id="1421"/>
    <lineage>
        <taxon>Bacteria</taxon>
        <taxon>Bacillati</taxon>
        <taxon>Bacillota</taxon>
        <taxon>Bacilli</taxon>
        <taxon>Bacillales</taxon>
        <taxon>Bacillaceae</taxon>
        <taxon>Lysinibacillus</taxon>
    </lineage>
</organism>
<dbReference type="EMBL" id="UFSZ01000001">
    <property type="protein sequence ID" value="SUV17216.1"/>
    <property type="molecule type" value="Genomic_DNA"/>
</dbReference>
<keyword evidence="1" id="KW-1133">Transmembrane helix</keyword>